<proteinExistence type="predicted"/>
<evidence type="ECO:0000256" key="3">
    <source>
        <dbReference type="SAM" id="MobiDB-lite"/>
    </source>
</evidence>
<feature type="compositionally biased region" description="Basic and acidic residues" evidence="3">
    <location>
        <begin position="310"/>
        <end position="324"/>
    </location>
</feature>
<sequence>MRTSRTLVESDNPDDPNRRYERLPISHNPATVQPPPSASLQVKMGRFFYLIHDSIPRPSWAIEWHDDVNIDMDATLHLMTDIGEIRIHAIYNPNQPGQTLDAPAMLAKTMASGFDIVMGDFNLHHPSWLLEEGMANADMVLVTTPGPETFVRGRGSNRASSTIDLGFVSRSLLNFVESCEVYEQNPWPESDHRPSRMILELESPQETQLRYLWDKVDKKRFMAKFLEHLPSLSDLRRLVVNAEGCNTAMESFIRSLQIATDETVPTDEMCPPPKTPMDHRTRQFLDGDGTPSSGQAQLPVNSRTRKRRLERATKPNPRRDYLHSLGESRDGTWKAAILGRRWIRPRIAQIVPTLIDASGREYKTNDEKVEHFFDELWKGRNKPEIKNMTTVPFPTIDPEREALAMDLSVFDEEIKRLINQSHRKKAPGLDTVPFEALKIVRDVASLHLAIIFEACISLCYFPDCCKSALMLLIQKMGQLCYNTAKSHRPIALLAAVGKLLEKFLANCLKKVVLEHSLLPASQYGVPGRSTIECIKTLLHTIHRNWSRKQSRIGVGQLQKVTKMGLDIAGAFDRVNRALVLQALADKGIPEAFIRMMQSFLSGRDISLKLPDFTSNPTRINIGIPQGSPLSPLLFLFFVAPLLERLEAHSIDCVKIIPFSFVDDTYVVVVSRSYRDNCLALEKAHHIIAQWAQETGTEFSPKKYSITHFKNPRDKSPDCQLLPDIPGVAGNLAVFQDQKVKMLGVILDPKLGFKSHVDEIDRKVKISLRCLRVIARRKVGITVHQARAYYMGCILPIIAYACPAWFLFSPKQTLPQSLKEQVDRLESIQYEALKVVTAFFGRTAKQVVMKELYIPSLRVYLYGRAQAGRAMFMEIQETKPYVRPLRNEPSSQRQYNTMSSDILDKEARTLAVRAAEALLSKKGGDENEFLKAWRVRDKRKQAINALASEDAERSSAEEWNKYRCERADRHPSRHRPACLKEDWGSENLDLYKGLRRGESTLLLELRTEKIALNGPLYDMRIPHLVAPSSEAGHQGVAQFSLSPACTCGYRNQTVYHMFFHCPELDVARQKLVGRIGTLDWNTLLTVHAKLATQWAMVYFPLGSQYDHIREDSPFYDRHAIA</sequence>
<dbReference type="STRING" id="36050.A0A1B8AB48"/>
<dbReference type="SUPFAM" id="SSF56672">
    <property type="entry name" value="DNA/RNA polymerases"/>
    <property type="match status" value="1"/>
</dbReference>
<comment type="subcellular location">
    <subcellularLocation>
        <location evidence="1">Mitochondrion</location>
    </subcellularLocation>
</comment>
<evidence type="ECO:0000259" key="4">
    <source>
        <dbReference type="PROSITE" id="PS50878"/>
    </source>
</evidence>
<dbReference type="GO" id="GO:0005739">
    <property type="term" value="C:mitochondrion"/>
    <property type="evidence" value="ECO:0007669"/>
    <property type="project" value="UniProtKB-SubCell"/>
</dbReference>
<dbReference type="PANTHER" id="PTHR33481">
    <property type="entry name" value="REVERSE TRANSCRIPTASE"/>
    <property type="match status" value="1"/>
</dbReference>
<keyword evidence="6" id="KW-1185">Reference proteome</keyword>
<feature type="compositionally biased region" description="Basic and acidic residues" evidence="3">
    <location>
        <begin position="15"/>
        <end position="24"/>
    </location>
</feature>
<feature type="domain" description="Reverse transcriptase" evidence="4">
    <location>
        <begin position="454"/>
        <end position="746"/>
    </location>
</feature>
<accession>A0A1B8AB48</accession>
<dbReference type="Gene3D" id="3.60.10.10">
    <property type="entry name" value="Endonuclease/exonuclease/phosphatase"/>
    <property type="match status" value="1"/>
</dbReference>
<evidence type="ECO:0000313" key="5">
    <source>
        <dbReference type="EMBL" id="OBS17699.1"/>
    </source>
</evidence>
<gene>
    <name evidence="5" type="ORF">FPOA_09432</name>
</gene>
<evidence type="ECO:0000256" key="2">
    <source>
        <dbReference type="ARBA" id="ARBA00023128"/>
    </source>
</evidence>
<dbReference type="PANTHER" id="PTHR33481:SF1">
    <property type="entry name" value="ENDONUCLEASE_EXONUCLEASE_PHOSPHATASE DOMAIN-CONTAINING PROTEIN-RELATED"/>
    <property type="match status" value="1"/>
</dbReference>
<evidence type="ECO:0000313" key="6">
    <source>
        <dbReference type="Proteomes" id="UP000091967"/>
    </source>
</evidence>
<organism evidence="5 6">
    <name type="scientific">Fusarium poae</name>
    <dbReference type="NCBI Taxonomy" id="36050"/>
    <lineage>
        <taxon>Eukaryota</taxon>
        <taxon>Fungi</taxon>
        <taxon>Dikarya</taxon>
        <taxon>Ascomycota</taxon>
        <taxon>Pezizomycotina</taxon>
        <taxon>Sordariomycetes</taxon>
        <taxon>Hypocreomycetidae</taxon>
        <taxon>Hypocreales</taxon>
        <taxon>Nectriaceae</taxon>
        <taxon>Fusarium</taxon>
    </lineage>
</organism>
<dbReference type="EMBL" id="LYXU01000004">
    <property type="protein sequence ID" value="OBS17699.1"/>
    <property type="molecule type" value="Genomic_DNA"/>
</dbReference>
<dbReference type="InterPro" id="IPR043502">
    <property type="entry name" value="DNA/RNA_pol_sf"/>
</dbReference>
<reference evidence="5 6" key="1">
    <citation type="submission" date="2016-06" db="EMBL/GenBank/DDBJ databases">
        <title>Living apart together: crosstalk between the core and supernumerary genomes in a fungal plant pathogen.</title>
        <authorList>
            <person name="Vanheule A."/>
            <person name="Audenaert K."/>
            <person name="Warris S."/>
            <person name="Van De Geest H."/>
            <person name="Schijlen E."/>
            <person name="Hofte M."/>
            <person name="De Saeger S."/>
            <person name="Haesaert G."/>
            <person name="Waalwijk C."/>
            <person name="Van Der Lee T."/>
        </authorList>
    </citation>
    <scope>NUCLEOTIDE SEQUENCE [LARGE SCALE GENOMIC DNA]</scope>
    <source>
        <strain evidence="5 6">2516</strain>
    </source>
</reference>
<feature type="compositionally biased region" description="Basic and acidic residues" evidence="3">
    <location>
        <begin position="276"/>
        <end position="285"/>
    </location>
</feature>
<protein>
    <recommendedName>
        <fullName evidence="4">Reverse transcriptase domain-containing protein</fullName>
    </recommendedName>
</protein>
<dbReference type="PROSITE" id="PS50878">
    <property type="entry name" value="RT_POL"/>
    <property type="match status" value="1"/>
</dbReference>
<dbReference type="Proteomes" id="UP000091967">
    <property type="component" value="Unassembled WGS sequence"/>
</dbReference>
<keyword evidence="2" id="KW-0496">Mitochondrion</keyword>
<dbReference type="InterPro" id="IPR000477">
    <property type="entry name" value="RT_dom"/>
</dbReference>
<name>A0A1B8AB48_FUSPO</name>
<dbReference type="GO" id="GO:0003824">
    <property type="term" value="F:catalytic activity"/>
    <property type="evidence" value="ECO:0007669"/>
    <property type="project" value="InterPro"/>
</dbReference>
<feature type="compositionally biased region" description="Polar residues" evidence="3">
    <location>
        <begin position="290"/>
        <end position="302"/>
    </location>
</feature>
<dbReference type="Pfam" id="PF14529">
    <property type="entry name" value="Exo_endo_phos_2"/>
    <property type="match status" value="1"/>
</dbReference>
<feature type="region of interest" description="Disordered" evidence="3">
    <location>
        <begin position="264"/>
        <end position="324"/>
    </location>
</feature>
<dbReference type="SUPFAM" id="SSF56219">
    <property type="entry name" value="DNase I-like"/>
    <property type="match status" value="1"/>
</dbReference>
<dbReference type="InterPro" id="IPR036691">
    <property type="entry name" value="Endo/exonu/phosph_ase_sf"/>
</dbReference>
<evidence type="ECO:0000256" key="1">
    <source>
        <dbReference type="ARBA" id="ARBA00004173"/>
    </source>
</evidence>
<dbReference type="CDD" id="cd01650">
    <property type="entry name" value="RT_nLTR_like"/>
    <property type="match status" value="1"/>
</dbReference>
<feature type="region of interest" description="Disordered" evidence="3">
    <location>
        <begin position="1"/>
        <end position="37"/>
    </location>
</feature>
<dbReference type="AlphaFoldDB" id="A0A1B8AB48"/>
<dbReference type="OMA" id="CKIMSEI"/>
<dbReference type="InterPro" id="IPR005135">
    <property type="entry name" value="Endo/exonuclease/phosphatase"/>
</dbReference>
<comment type="caution">
    <text evidence="5">The sequence shown here is derived from an EMBL/GenBank/DDBJ whole genome shotgun (WGS) entry which is preliminary data.</text>
</comment>
<dbReference type="Pfam" id="PF00078">
    <property type="entry name" value="RVT_1"/>
    <property type="match status" value="1"/>
</dbReference>